<dbReference type="GO" id="GO:0055085">
    <property type="term" value="P:transmembrane transport"/>
    <property type="evidence" value="ECO:0007669"/>
    <property type="project" value="InterPro"/>
</dbReference>
<protein>
    <recommendedName>
        <fullName evidence="3">Phosphonate ABC transporter phosphate-binding periplasmic component (TC 3.A.1.9.1)</fullName>
    </recommendedName>
</protein>
<dbReference type="Gene3D" id="3.40.190.10">
    <property type="entry name" value="Periplasmic binding protein-like II"/>
    <property type="match status" value="2"/>
</dbReference>
<organism evidence="2">
    <name type="scientific">hydrothermal vent metagenome</name>
    <dbReference type="NCBI Taxonomy" id="652676"/>
    <lineage>
        <taxon>unclassified sequences</taxon>
        <taxon>metagenomes</taxon>
        <taxon>ecological metagenomes</taxon>
    </lineage>
</organism>
<sequence>MTYSNTRFNLAALFALLVLLSCQTTYSRAEPSEPIRFGVLSIAPPARILEKWQPFADYMSERLGRPVKVVVPRGFGRMKEAVKTGHVDFFYVNSYVFYRLKQTGQANGIAQMQNLDGKTTSRSEIFVRSDSGISDLDGLEGKTMAYVSPMGAGGYLAPRAYLWSHGIESGKEVKEIFTKNLSSSIHKVLLNDIEAATMCGVNFRLMGEKVETGELKIIGVSDAYPENLIAARSSLDPQLIKHFKDVVLAMPGNPAGSEVLVGMMSMKIKEFVPYDPAMETITRDLIKQAGLKP</sequence>
<dbReference type="InterPro" id="IPR005770">
    <property type="entry name" value="PhnD"/>
</dbReference>
<evidence type="ECO:0008006" key="3">
    <source>
        <dbReference type="Google" id="ProtNLM"/>
    </source>
</evidence>
<dbReference type="PROSITE" id="PS51257">
    <property type="entry name" value="PROKAR_LIPOPROTEIN"/>
    <property type="match status" value="1"/>
</dbReference>
<proteinExistence type="predicted"/>
<dbReference type="AlphaFoldDB" id="A0A3B0YK58"/>
<name>A0A3B0YK58_9ZZZZ</name>
<keyword evidence="1" id="KW-0732">Signal</keyword>
<accession>A0A3B0YK58</accession>
<dbReference type="GO" id="GO:0043190">
    <property type="term" value="C:ATP-binding cassette (ABC) transporter complex"/>
    <property type="evidence" value="ECO:0007669"/>
    <property type="project" value="InterPro"/>
</dbReference>
<evidence type="ECO:0000256" key="1">
    <source>
        <dbReference type="ARBA" id="ARBA00022729"/>
    </source>
</evidence>
<dbReference type="Pfam" id="PF12974">
    <property type="entry name" value="Phosphonate-bd"/>
    <property type="match status" value="1"/>
</dbReference>
<dbReference type="NCBIfam" id="TIGR01098">
    <property type="entry name" value="3A0109s03R"/>
    <property type="match status" value="1"/>
</dbReference>
<gene>
    <name evidence="2" type="ORF">MNBD_GAMMA15-940</name>
</gene>
<reference evidence="2" key="1">
    <citation type="submission" date="2018-06" db="EMBL/GenBank/DDBJ databases">
        <authorList>
            <person name="Zhirakovskaya E."/>
        </authorList>
    </citation>
    <scope>NUCLEOTIDE SEQUENCE</scope>
</reference>
<dbReference type="EMBL" id="UOFN01000052">
    <property type="protein sequence ID" value="VAW75917.1"/>
    <property type="molecule type" value="Genomic_DNA"/>
</dbReference>
<dbReference type="PANTHER" id="PTHR35841">
    <property type="entry name" value="PHOSPHONATES-BINDING PERIPLASMIC PROTEIN"/>
    <property type="match status" value="1"/>
</dbReference>
<evidence type="ECO:0000313" key="2">
    <source>
        <dbReference type="EMBL" id="VAW75917.1"/>
    </source>
</evidence>
<dbReference type="PANTHER" id="PTHR35841:SF1">
    <property type="entry name" value="PHOSPHONATES-BINDING PERIPLASMIC PROTEIN"/>
    <property type="match status" value="1"/>
</dbReference>
<dbReference type="SUPFAM" id="SSF53850">
    <property type="entry name" value="Periplasmic binding protein-like II"/>
    <property type="match status" value="1"/>
</dbReference>